<dbReference type="PROSITE" id="PS50006">
    <property type="entry name" value="FHA_DOMAIN"/>
    <property type="match status" value="1"/>
</dbReference>
<keyword evidence="4" id="KW-1185">Reference proteome</keyword>
<feature type="transmembrane region" description="Helical" evidence="1">
    <location>
        <begin position="34"/>
        <end position="55"/>
    </location>
</feature>
<dbReference type="InterPro" id="IPR008984">
    <property type="entry name" value="SMAD_FHA_dom_sf"/>
</dbReference>
<keyword evidence="1" id="KW-0812">Transmembrane</keyword>
<evidence type="ECO:0000259" key="2">
    <source>
        <dbReference type="PROSITE" id="PS50006"/>
    </source>
</evidence>
<dbReference type="EMBL" id="SORI01000029">
    <property type="protein sequence ID" value="TDY53838.1"/>
    <property type="molecule type" value="Genomic_DNA"/>
</dbReference>
<feature type="domain" description="FHA" evidence="2">
    <location>
        <begin position="191"/>
        <end position="243"/>
    </location>
</feature>
<evidence type="ECO:0000313" key="4">
    <source>
        <dbReference type="Proteomes" id="UP000295066"/>
    </source>
</evidence>
<reference evidence="3 4" key="1">
    <citation type="submission" date="2019-03" db="EMBL/GenBank/DDBJ databases">
        <title>Genomic Encyclopedia of Type Strains, Phase IV (KMG-IV): sequencing the most valuable type-strain genomes for metagenomic binning, comparative biology and taxonomic classification.</title>
        <authorList>
            <person name="Goeker M."/>
        </authorList>
    </citation>
    <scope>NUCLEOTIDE SEQUENCE [LARGE SCALE GENOMIC DNA]</scope>
    <source>
        <strain evidence="3 4">DSM 25964</strain>
    </source>
</reference>
<organism evidence="3 4">
    <name type="scientific">Aminivibrio pyruvatiphilus</name>
    <dbReference type="NCBI Taxonomy" id="1005740"/>
    <lineage>
        <taxon>Bacteria</taxon>
        <taxon>Thermotogati</taxon>
        <taxon>Synergistota</taxon>
        <taxon>Synergistia</taxon>
        <taxon>Synergistales</taxon>
        <taxon>Aminobacteriaceae</taxon>
        <taxon>Aminivibrio</taxon>
    </lineage>
</organism>
<protein>
    <submittedName>
        <fullName evidence="3">FHA domain-containing protein</fullName>
    </submittedName>
</protein>
<evidence type="ECO:0000256" key="1">
    <source>
        <dbReference type="SAM" id="Phobius"/>
    </source>
</evidence>
<dbReference type="Gene3D" id="2.60.200.20">
    <property type="match status" value="1"/>
</dbReference>
<dbReference type="SUPFAM" id="SSF49879">
    <property type="entry name" value="SMAD/FHA domain"/>
    <property type="match status" value="1"/>
</dbReference>
<dbReference type="PANTHER" id="PTHR23308">
    <property type="entry name" value="NUCLEAR INHIBITOR OF PROTEIN PHOSPHATASE-1"/>
    <property type="match status" value="1"/>
</dbReference>
<proteinExistence type="predicted"/>
<dbReference type="InterPro" id="IPR050923">
    <property type="entry name" value="Cell_Proc_Reg/RNA_Proc"/>
</dbReference>
<dbReference type="InterPro" id="IPR000253">
    <property type="entry name" value="FHA_dom"/>
</dbReference>
<dbReference type="SMART" id="SM00240">
    <property type="entry name" value="FHA"/>
    <property type="match status" value="1"/>
</dbReference>
<accession>A0A4R8LYY6</accession>
<keyword evidence="1" id="KW-0472">Membrane</keyword>
<dbReference type="RefSeq" id="WP_166670206.1">
    <property type="nucleotide sequence ID" value="NZ_SORI01000029.1"/>
</dbReference>
<sequence length="271" mass="29244">MHYAALIGGLLVLAGCFLPWISLGGILVVRGFDTAEGAAAIVLGLCAAAVASYNISNKSDRLSLAYPVCGIFSLIIGVYHILELRRKIGMMAEGLKAAEKFLDIKTAIIEYLNIMGMGLWIIGLGGLVLIGVGLFNAFPTMRPKFFSPSVPGNKDNYSAPSPQTVPKRQAFLCGMTGTYAGQQIPVPEEGVVIGRDPSQCSLVLHSSSVSRRHARLSQGPTPESWILEDLGSTNGTFLQERSSWIRIAAPVTLTIFRRFRVGDDGNEFEIR</sequence>
<dbReference type="Proteomes" id="UP000295066">
    <property type="component" value="Unassembled WGS sequence"/>
</dbReference>
<gene>
    <name evidence="3" type="ORF">C8D99_1294</name>
</gene>
<evidence type="ECO:0000313" key="3">
    <source>
        <dbReference type="EMBL" id="TDY53838.1"/>
    </source>
</evidence>
<feature type="transmembrane region" description="Helical" evidence="1">
    <location>
        <begin position="117"/>
        <end position="138"/>
    </location>
</feature>
<comment type="caution">
    <text evidence="3">The sequence shown here is derived from an EMBL/GenBank/DDBJ whole genome shotgun (WGS) entry which is preliminary data.</text>
</comment>
<feature type="transmembrane region" description="Helical" evidence="1">
    <location>
        <begin position="62"/>
        <end position="82"/>
    </location>
</feature>
<name>A0A4R8LYY6_9BACT</name>
<dbReference type="Pfam" id="PF00498">
    <property type="entry name" value="FHA"/>
    <property type="match status" value="1"/>
</dbReference>
<keyword evidence="1" id="KW-1133">Transmembrane helix</keyword>
<dbReference type="AlphaFoldDB" id="A0A4R8LYY6"/>